<evidence type="ECO:0000313" key="2">
    <source>
        <dbReference type="Proteomes" id="UP000770785"/>
    </source>
</evidence>
<dbReference type="EMBL" id="JAATJH010000006">
    <property type="protein sequence ID" value="NJC27849.1"/>
    <property type="molecule type" value="Genomic_DNA"/>
</dbReference>
<proteinExistence type="predicted"/>
<protein>
    <submittedName>
        <fullName evidence="1">Uncharacterized protein</fullName>
    </submittedName>
</protein>
<organism evidence="1 2">
    <name type="scientific">Neolewinella antarctica</name>
    <dbReference type="NCBI Taxonomy" id="442734"/>
    <lineage>
        <taxon>Bacteria</taxon>
        <taxon>Pseudomonadati</taxon>
        <taxon>Bacteroidota</taxon>
        <taxon>Saprospiria</taxon>
        <taxon>Saprospirales</taxon>
        <taxon>Lewinellaceae</taxon>
        <taxon>Neolewinella</taxon>
    </lineage>
</organism>
<dbReference type="RefSeq" id="WP_168039332.1">
    <property type="nucleotide sequence ID" value="NZ_JAATJH010000006.1"/>
</dbReference>
<keyword evidence="2" id="KW-1185">Reference proteome</keyword>
<name>A0ABX0XEV0_9BACT</name>
<sequence>MPAQSEAAYINALAKHLHGRTEVPVTSGRADIVTADYAIEVERAANWKHSIGQALWYGLQTNRRAGIILILGQENDFTYFQQLNSALNHGGLSDKIETWVYPNDFPGVSVGNDVRTYSGANEATRTDYWLSANSSKRHGKTCRWYETSKGRYSSANEGTAAGCCH</sequence>
<reference evidence="1 2" key="1">
    <citation type="submission" date="2020-03" db="EMBL/GenBank/DDBJ databases">
        <title>Genomic Encyclopedia of Type Strains, Phase IV (KMG-IV): sequencing the most valuable type-strain genomes for metagenomic binning, comparative biology and taxonomic classification.</title>
        <authorList>
            <person name="Goeker M."/>
        </authorList>
    </citation>
    <scope>NUCLEOTIDE SEQUENCE [LARGE SCALE GENOMIC DNA]</scope>
    <source>
        <strain evidence="1 2">DSM 105096</strain>
    </source>
</reference>
<dbReference type="Proteomes" id="UP000770785">
    <property type="component" value="Unassembled WGS sequence"/>
</dbReference>
<evidence type="ECO:0000313" key="1">
    <source>
        <dbReference type="EMBL" id="NJC27849.1"/>
    </source>
</evidence>
<accession>A0ABX0XEV0</accession>
<comment type="caution">
    <text evidence="1">The sequence shown here is derived from an EMBL/GenBank/DDBJ whole genome shotgun (WGS) entry which is preliminary data.</text>
</comment>
<gene>
    <name evidence="1" type="ORF">GGR27_003367</name>
</gene>